<evidence type="ECO:0000313" key="1">
    <source>
        <dbReference type="EMBL" id="SFI06120.1"/>
    </source>
</evidence>
<proteinExistence type="predicted"/>
<dbReference type="EMBL" id="FOPY01000016">
    <property type="protein sequence ID" value="SFI06120.1"/>
    <property type="molecule type" value="Genomic_DNA"/>
</dbReference>
<dbReference type="AlphaFoldDB" id="A0A1I3F4Q5"/>
<dbReference type="Proteomes" id="UP000199040">
    <property type="component" value="Unassembled WGS sequence"/>
</dbReference>
<gene>
    <name evidence="1" type="ORF">SAMN04487959_1169</name>
</gene>
<protein>
    <recommendedName>
        <fullName evidence="3">Fucose-specific lectin</fullName>
    </recommendedName>
</protein>
<name>A0A1I3F4Q5_9GAMM</name>
<evidence type="ECO:0008006" key="3">
    <source>
        <dbReference type="Google" id="ProtNLM"/>
    </source>
</evidence>
<evidence type="ECO:0000313" key="2">
    <source>
        <dbReference type="Proteomes" id="UP000199040"/>
    </source>
</evidence>
<accession>A0A1I3F4Q5</accession>
<organism evidence="1 2">
    <name type="scientific">Modicisalibacter xianhensis</name>
    <dbReference type="NCBI Taxonomy" id="442341"/>
    <lineage>
        <taxon>Bacteria</taxon>
        <taxon>Pseudomonadati</taxon>
        <taxon>Pseudomonadota</taxon>
        <taxon>Gammaproteobacteria</taxon>
        <taxon>Oceanospirillales</taxon>
        <taxon>Halomonadaceae</taxon>
        <taxon>Modicisalibacter</taxon>
    </lineage>
</organism>
<keyword evidence="2" id="KW-1185">Reference proteome</keyword>
<dbReference type="STRING" id="442341.SAMN04487959_1169"/>
<reference evidence="1 2" key="1">
    <citation type="submission" date="2016-10" db="EMBL/GenBank/DDBJ databases">
        <authorList>
            <person name="de Groot N.N."/>
        </authorList>
    </citation>
    <scope>NUCLEOTIDE SEQUENCE [LARGE SCALE GENOMIC DNA]</scope>
    <source>
        <strain evidence="1 2">CGMCC 1.6848</strain>
    </source>
</reference>
<sequence>MASYYSGVFLEDAPYDLDDPRKFDRSRLIPTPKAEKPDRWGNSELTTTTTVAVAFINDSKEFLRFGIYKHWIALFEAGNPWPQKYFDLGTDPHPSTFSYLRSQSIATSPQAHVLVTGHVNDGGITVYRYDPDERTLTKEWVAK</sequence>